<dbReference type="AlphaFoldDB" id="A0A820KMP4"/>
<sequence>MSVQSKDSSKISSIVDSYMIINKTPMEFFNTSLPELLYGENRSNSSTKSVSSAYPEVVLWDRFENELKDFQIQNNDLTLEYLIESPELRLKIRNEIQVKSAINDNVFKPLSQYLRKKEINSFFQPCSSNEHGVIGQPDFAFFHNDIVKLVIEVKTIWSLTAPDNLAAAYRISSTTVRLPVQQIFGYMRINNLKYGILTNYESFYFMRREKLLLHISTAIKSADVDLSVYRALFYIIHLSIEDHLCSPNTSINDDKKCDSDQDEIQDDEKDDESEEDDDNNDVYSPKRKKKRSEQYQSSKSKQIKLMNEAIGYGQNGCVFKCLYNNTEYATKICDTTKNTNMMMQLNNERKLYNHLKLLQGTYVPNRIVSGFLKNLNWFYIVCYEISGVSKSFKQYTNEEKVMALTTLDQLHKRNVLHNDIRSENFLINYDNQQHKRIMLCDFGNSMILNDSNNVHKRLLEKEKKELKKLLNYAK</sequence>
<feature type="domain" description="Protein kinase" evidence="2">
    <location>
        <begin position="304"/>
        <end position="474"/>
    </location>
</feature>
<keyword evidence="4" id="KW-1185">Reference proteome</keyword>
<evidence type="ECO:0000313" key="4">
    <source>
        <dbReference type="Proteomes" id="UP000663866"/>
    </source>
</evidence>
<dbReference type="EMBL" id="CAJOBG010026951">
    <property type="protein sequence ID" value="CAF4344326.1"/>
    <property type="molecule type" value="Genomic_DNA"/>
</dbReference>
<dbReference type="PANTHER" id="PTHR37171:SF1">
    <property type="entry name" value="SERINE_THREONINE-PROTEIN KINASE YRZF-RELATED"/>
    <property type="match status" value="1"/>
</dbReference>
<protein>
    <recommendedName>
        <fullName evidence="2">Protein kinase domain-containing protein</fullName>
    </recommendedName>
</protein>
<accession>A0A820KMP4</accession>
<organism evidence="3 4">
    <name type="scientific">Rotaria magnacalcarata</name>
    <dbReference type="NCBI Taxonomy" id="392030"/>
    <lineage>
        <taxon>Eukaryota</taxon>
        <taxon>Metazoa</taxon>
        <taxon>Spiralia</taxon>
        <taxon>Gnathifera</taxon>
        <taxon>Rotifera</taxon>
        <taxon>Eurotatoria</taxon>
        <taxon>Bdelloidea</taxon>
        <taxon>Philodinida</taxon>
        <taxon>Philodinidae</taxon>
        <taxon>Rotaria</taxon>
    </lineage>
</organism>
<dbReference type="SUPFAM" id="SSF56112">
    <property type="entry name" value="Protein kinase-like (PK-like)"/>
    <property type="match status" value="1"/>
</dbReference>
<dbReference type="PANTHER" id="PTHR37171">
    <property type="entry name" value="SERINE/THREONINE-PROTEIN KINASE YRZF-RELATED"/>
    <property type="match status" value="1"/>
</dbReference>
<evidence type="ECO:0000259" key="2">
    <source>
        <dbReference type="PROSITE" id="PS50011"/>
    </source>
</evidence>
<dbReference type="GO" id="GO:0004672">
    <property type="term" value="F:protein kinase activity"/>
    <property type="evidence" value="ECO:0007669"/>
    <property type="project" value="InterPro"/>
</dbReference>
<comment type="caution">
    <text evidence="3">The sequence shown here is derived from an EMBL/GenBank/DDBJ whole genome shotgun (WGS) entry which is preliminary data.</text>
</comment>
<dbReference type="Proteomes" id="UP000663866">
    <property type="component" value="Unassembled WGS sequence"/>
</dbReference>
<dbReference type="InterPro" id="IPR052396">
    <property type="entry name" value="Meiotic_Drive_Suppr_Kinase"/>
</dbReference>
<dbReference type="PROSITE" id="PS50011">
    <property type="entry name" value="PROTEIN_KINASE_DOM"/>
    <property type="match status" value="1"/>
</dbReference>
<feature type="region of interest" description="Disordered" evidence="1">
    <location>
        <begin position="251"/>
        <end position="299"/>
    </location>
</feature>
<dbReference type="PROSITE" id="PS00109">
    <property type="entry name" value="PROTEIN_KINASE_TYR"/>
    <property type="match status" value="1"/>
</dbReference>
<dbReference type="Pfam" id="PF00069">
    <property type="entry name" value="Pkinase"/>
    <property type="match status" value="1"/>
</dbReference>
<dbReference type="Gene3D" id="1.10.510.10">
    <property type="entry name" value="Transferase(Phosphotransferase) domain 1"/>
    <property type="match status" value="1"/>
</dbReference>
<evidence type="ECO:0000313" key="3">
    <source>
        <dbReference type="EMBL" id="CAF4344326.1"/>
    </source>
</evidence>
<proteinExistence type="predicted"/>
<dbReference type="GO" id="GO:0005524">
    <property type="term" value="F:ATP binding"/>
    <property type="evidence" value="ECO:0007669"/>
    <property type="project" value="InterPro"/>
</dbReference>
<name>A0A820KMP4_9BILA</name>
<dbReference type="InterPro" id="IPR008266">
    <property type="entry name" value="Tyr_kinase_AS"/>
</dbReference>
<evidence type="ECO:0000256" key="1">
    <source>
        <dbReference type="SAM" id="MobiDB-lite"/>
    </source>
</evidence>
<dbReference type="InterPro" id="IPR000719">
    <property type="entry name" value="Prot_kinase_dom"/>
</dbReference>
<gene>
    <name evidence="3" type="ORF">OVN521_LOCUS32710</name>
</gene>
<dbReference type="InterPro" id="IPR011009">
    <property type="entry name" value="Kinase-like_dom_sf"/>
</dbReference>
<feature type="compositionally biased region" description="Acidic residues" evidence="1">
    <location>
        <begin position="260"/>
        <end position="280"/>
    </location>
</feature>
<reference evidence="3" key="1">
    <citation type="submission" date="2021-02" db="EMBL/GenBank/DDBJ databases">
        <authorList>
            <person name="Nowell W R."/>
        </authorList>
    </citation>
    <scope>NUCLEOTIDE SEQUENCE</scope>
</reference>